<feature type="region of interest" description="Disordered" evidence="1">
    <location>
        <begin position="1"/>
        <end position="21"/>
    </location>
</feature>
<protein>
    <submittedName>
        <fullName evidence="2">Uncharacterized protein</fullName>
    </submittedName>
</protein>
<reference evidence="2" key="1">
    <citation type="journal article" date="2020" name="Cell">
        <title>Large-Scale Comparative Analyses of Tick Genomes Elucidate Their Genetic Diversity and Vector Capacities.</title>
        <authorList>
            <consortium name="Tick Genome and Microbiome Consortium (TIGMIC)"/>
            <person name="Jia N."/>
            <person name="Wang J."/>
            <person name="Shi W."/>
            <person name="Du L."/>
            <person name="Sun Y."/>
            <person name="Zhan W."/>
            <person name="Jiang J.F."/>
            <person name="Wang Q."/>
            <person name="Zhang B."/>
            <person name="Ji P."/>
            <person name="Bell-Sakyi L."/>
            <person name="Cui X.M."/>
            <person name="Yuan T.T."/>
            <person name="Jiang B.G."/>
            <person name="Yang W.F."/>
            <person name="Lam T.T."/>
            <person name="Chang Q.C."/>
            <person name="Ding S.J."/>
            <person name="Wang X.J."/>
            <person name="Zhu J.G."/>
            <person name="Ruan X.D."/>
            <person name="Zhao L."/>
            <person name="Wei J.T."/>
            <person name="Ye R.Z."/>
            <person name="Que T.C."/>
            <person name="Du C.H."/>
            <person name="Zhou Y.H."/>
            <person name="Cheng J.X."/>
            <person name="Dai P.F."/>
            <person name="Guo W.B."/>
            <person name="Han X.H."/>
            <person name="Huang E.J."/>
            <person name="Li L.F."/>
            <person name="Wei W."/>
            <person name="Gao Y.C."/>
            <person name="Liu J.Z."/>
            <person name="Shao H.Z."/>
            <person name="Wang X."/>
            <person name="Wang C.C."/>
            <person name="Yang T.C."/>
            <person name="Huo Q.B."/>
            <person name="Li W."/>
            <person name="Chen H.Y."/>
            <person name="Chen S.E."/>
            <person name="Zhou L.G."/>
            <person name="Ni X.B."/>
            <person name="Tian J.H."/>
            <person name="Sheng Y."/>
            <person name="Liu T."/>
            <person name="Pan Y.S."/>
            <person name="Xia L.Y."/>
            <person name="Li J."/>
            <person name="Zhao F."/>
            <person name="Cao W.C."/>
        </authorList>
    </citation>
    <scope>NUCLEOTIDE SEQUENCE</scope>
    <source>
        <strain evidence="2">Rsan-2018</strain>
    </source>
</reference>
<keyword evidence="3" id="KW-1185">Reference proteome</keyword>
<dbReference type="AlphaFoldDB" id="A0A9D4QEL5"/>
<reference evidence="2" key="2">
    <citation type="submission" date="2021-09" db="EMBL/GenBank/DDBJ databases">
        <authorList>
            <person name="Jia N."/>
            <person name="Wang J."/>
            <person name="Shi W."/>
            <person name="Du L."/>
            <person name="Sun Y."/>
            <person name="Zhan W."/>
            <person name="Jiang J."/>
            <person name="Wang Q."/>
            <person name="Zhang B."/>
            <person name="Ji P."/>
            <person name="Sakyi L.B."/>
            <person name="Cui X."/>
            <person name="Yuan T."/>
            <person name="Jiang B."/>
            <person name="Yang W."/>
            <person name="Lam T.T.-Y."/>
            <person name="Chang Q."/>
            <person name="Ding S."/>
            <person name="Wang X."/>
            <person name="Zhu J."/>
            <person name="Ruan X."/>
            <person name="Zhao L."/>
            <person name="Wei J."/>
            <person name="Que T."/>
            <person name="Du C."/>
            <person name="Cheng J."/>
            <person name="Dai P."/>
            <person name="Han X."/>
            <person name="Huang E."/>
            <person name="Gao Y."/>
            <person name="Liu J."/>
            <person name="Shao H."/>
            <person name="Ye R."/>
            <person name="Li L."/>
            <person name="Wei W."/>
            <person name="Wang X."/>
            <person name="Wang C."/>
            <person name="Huo Q."/>
            <person name="Li W."/>
            <person name="Guo W."/>
            <person name="Chen H."/>
            <person name="Chen S."/>
            <person name="Zhou L."/>
            <person name="Zhou L."/>
            <person name="Ni X."/>
            <person name="Tian J."/>
            <person name="Zhou Y."/>
            <person name="Sheng Y."/>
            <person name="Liu T."/>
            <person name="Pan Y."/>
            <person name="Xia L."/>
            <person name="Li J."/>
            <person name="Zhao F."/>
            <person name="Cao W."/>
        </authorList>
    </citation>
    <scope>NUCLEOTIDE SEQUENCE</scope>
    <source>
        <strain evidence="2">Rsan-2018</strain>
        <tissue evidence="2">Larvae</tissue>
    </source>
</reference>
<dbReference type="EMBL" id="JABSTV010001246">
    <property type="protein sequence ID" value="KAH7976506.1"/>
    <property type="molecule type" value="Genomic_DNA"/>
</dbReference>
<name>A0A9D4QEL5_RHISA</name>
<gene>
    <name evidence="2" type="ORF">HPB52_014996</name>
</gene>
<dbReference type="Proteomes" id="UP000821837">
    <property type="component" value="Chromosome 10"/>
</dbReference>
<organism evidence="2 3">
    <name type="scientific">Rhipicephalus sanguineus</name>
    <name type="common">Brown dog tick</name>
    <name type="synonym">Ixodes sanguineus</name>
    <dbReference type="NCBI Taxonomy" id="34632"/>
    <lineage>
        <taxon>Eukaryota</taxon>
        <taxon>Metazoa</taxon>
        <taxon>Ecdysozoa</taxon>
        <taxon>Arthropoda</taxon>
        <taxon>Chelicerata</taxon>
        <taxon>Arachnida</taxon>
        <taxon>Acari</taxon>
        <taxon>Parasitiformes</taxon>
        <taxon>Ixodida</taxon>
        <taxon>Ixodoidea</taxon>
        <taxon>Ixodidae</taxon>
        <taxon>Rhipicephalinae</taxon>
        <taxon>Rhipicephalus</taxon>
        <taxon>Rhipicephalus</taxon>
    </lineage>
</organism>
<comment type="caution">
    <text evidence="2">The sequence shown here is derived from an EMBL/GenBank/DDBJ whole genome shotgun (WGS) entry which is preliminary data.</text>
</comment>
<sequence>MAAPRKNMTGADGEAVTSRQHFREATTSLKFRQAKMVTFSRSRRWGSVLQFRMRSFKATSNLNRATAAEADGTTQVFEIVQPEVDVAICTVLGDISRR</sequence>
<proteinExistence type="predicted"/>
<evidence type="ECO:0000256" key="1">
    <source>
        <dbReference type="SAM" id="MobiDB-lite"/>
    </source>
</evidence>
<evidence type="ECO:0000313" key="2">
    <source>
        <dbReference type="EMBL" id="KAH7976506.1"/>
    </source>
</evidence>
<accession>A0A9D4QEL5</accession>
<evidence type="ECO:0000313" key="3">
    <source>
        <dbReference type="Proteomes" id="UP000821837"/>
    </source>
</evidence>